<dbReference type="EMBL" id="SACM01000001">
    <property type="protein sequence ID" value="RVT87785.1"/>
    <property type="molecule type" value="Genomic_DNA"/>
</dbReference>
<proteinExistence type="predicted"/>
<protein>
    <submittedName>
        <fullName evidence="2">Uncharacterized protein</fullName>
    </submittedName>
</protein>
<comment type="caution">
    <text evidence="2">The sequence shown here is derived from an EMBL/GenBank/DDBJ whole genome shotgun (WGS) entry which is preliminary data.</text>
</comment>
<reference evidence="2 3" key="1">
    <citation type="submission" date="2019-01" db="EMBL/GenBank/DDBJ databases">
        <authorList>
            <person name="Chen W.-M."/>
        </authorList>
    </citation>
    <scope>NUCLEOTIDE SEQUENCE [LARGE SCALE GENOMIC DNA]</scope>
    <source>
        <strain evidence="2 3">CCP-18</strain>
    </source>
</reference>
<evidence type="ECO:0000313" key="3">
    <source>
        <dbReference type="Proteomes" id="UP000288587"/>
    </source>
</evidence>
<sequence>MSLRALSALPLAMALSLPAWADSFTSSAASLASQSVASLSESVSGSSTSSSGNDKKVAAGTYRVTEMAAAPGKTGKLQLQLVPVGEGGHPFALTLDAPLAQQQGLAVGSLLDVQARPFGVAFALAASPQPFLLALADDWMRDLDARVVR</sequence>
<organism evidence="2 3">
    <name type="scientific">Inhella crocodyli</name>
    <dbReference type="NCBI Taxonomy" id="2499851"/>
    <lineage>
        <taxon>Bacteria</taxon>
        <taxon>Pseudomonadati</taxon>
        <taxon>Pseudomonadota</taxon>
        <taxon>Betaproteobacteria</taxon>
        <taxon>Burkholderiales</taxon>
        <taxon>Sphaerotilaceae</taxon>
        <taxon>Inhella</taxon>
    </lineage>
</organism>
<evidence type="ECO:0000256" key="1">
    <source>
        <dbReference type="SAM" id="SignalP"/>
    </source>
</evidence>
<keyword evidence="1" id="KW-0732">Signal</keyword>
<name>A0A3S2WTW8_9BURK</name>
<feature type="signal peptide" evidence="1">
    <location>
        <begin position="1"/>
        <end position="21"/>
    </location>
</feature>
<evidence type="ECO:0000313" key="2">
    <source>
        <dbReference type="EMBL" id="RVT87785.1"/>
    </source>
</evidence>
<dbReference type="OrthoDB" id="8592283at2"/>
<dbReference type="RefSeq" id="WP_127680310.1">
    <property type="nucleotide sequence ID" value="NZ_SACM01000001.1"/>
</dbReference>
<keyword evidence="3" id="KW-1185">Reference proteome</keyword>
<feature type="chain" id="PRO_5018703519" evidence="1">
    <location>
        <begin position="22"/>
        <end position="149"/>
    </location>
</feature>
<gene>
    <name evidence="2" type="ORF">EOD73_01815</name>
</gene>
<dbReference type="AlphaFoldDB" id="A0A3S2WTW8"/>
<accession>A0A3S2WTW8</accession>
<dbReference type="Proteomes" id="UP000288587">
    <property type="component" value="Unassembled WGS sequence"/>
</dbReference>